<evidence type="ECO:0000313" key="2">
    <source>
        <dbReference type="EMBL" id="GAA4890186.1"/>
    </source>
</evidence>
<feature type="signal peptide" evidence="1">
    <location>
        <begin position="1"/>
        <end position="21"/>
    </location>
</feature>
<proteinExistence type="predicted"/>
<sequence length="757" mass="81829">MMKKNTLLLILLVVYYGTAQNAPIDFEVGGHGATWNWTVFGNAPNAPLEIIANPVPGGINTSATVAKFTKTEAFSNYPGLESQHGADLGSFAVTAANSSVKLMVYQVGSPSTIIVKLVNFGAAAHQATITNTVADAWVELEFDLSLWVTVPLPGGNPDQIVIHPEILDSSTGRITYIDNIRFVPKSCPTTTTWTAGAWDNGTPTIGINAIIDDNYTTDATNGSFSACSLTVNGTLRVDDGYFVEVENDVTVNGNLIVESKGSFVQNNAGGTFTILSGGSSSVNKVTAVKQNWYYYTYWSSPVSGETIADAFPNTDTDRRFWFNAANFLDTDADDIDDNGDDWTVAAGTDIMQSGVGYAATSGQLGIYPSTDIATFIGPFNTGNITTDISYDAINTLGSWNFIGNPYPSAIDFEAFQLANASVIGGVAYFWSQASPPDNANPGNEGQNFNQNDYALYSVGLGAGVAGGGPDTPTQYIPSGQGFFVEGNDNNTVTFTNAMRKADATSNSQFFKNPNSKKNNSNSVDNKLWVNLTSNNGAFNQILIGYVNGATNADDGSYYDARKIVSQSAHTVLYSTIENSNKKYVIQGKDINSINENEIIKIGFKTNINVSTTYTLSIPQLEGDFLNNNTIYLKDKLLNTLHSLSTSDYAFTSETGEFSNRFEIVFNQASLSTDEIALNSKSLKISELEDNNVQFTTADNLSIKTVDIYDLLGRQLYRFKGNNNVETYKLSNLNNSIFIAKVELSNGTIITKKSVKRQ</sequence>
<comment type="caution">
    <text evidence="2">The sequence shown here is derived from an EMBL/GenBank/DDBJ whole genome shotgun (WGS) entry which is preliminary data.</text>
</comment>
<feature type="chain" id="PRO_5047481686" description="T9SS type A sorting domain-containing protein" evidence="1">
    <location>
        <begin position="22"/>
        <end position="757"/>
    </location>
</feature>
<keyword evidence="1" id="KW-0732">Signal</keyword>
<evidence type="ECO:0000313" key="3">
    <source>
        <dbReference type="Proteomes" id="UP001500433"/>
    </source>
</evidence>
<dbReference type="EMBL" id="BAABJH010000001">
    <property type="protein sequence ID" value="GAA4890186.1"/>
    <property type="molecule type" value="Genomic_DNA"/>
</dbReference>
<keyword evidence="3" id="KW-1185">Reference proteome</keyword>
<organism evidence="2 3">
    <name type="scientific">Flaviramulus aquimarinus</name>
    <dbReference type="NCBI Taxonomy" id="1170456"/>
    <lineage>
        <taxon>Bacteria</taxon>
        <taxon>Pseudomonadati</taxon>
        <taxon>Bacteroidota</taxon>
        <taxon>Flavobacteriia</taxon>
        <taxon>Flavobacteriales</taxon>
        <taxon>Flavobacteriaceae</taxon>
        <taxon>Flaviramulus</taxon>
    </lineage>
</organism>
<protein>
    <recommendedName>
        <fullName evidence="4">T9SS type A sorting domain-containing protein</fullName>
    </recommendedName>
</protein>
<accession>A0ABP9F7W0</accession>
<dbReference type="Proteomes" id="UP001500433">
    <property type="component" value="Unassembled WGS sequence"/>
</dbReference>
<name>A0ABP9F7W0_9FLAO</name>
<gene>
    <name evidence="2" type="ORF">GCM10023311_12970</name>
</gene>
<evidence type="ECO:0000256" key="1">
    <source>
        <dbReference type="SAM" id="SignalP"/>
    </source>
</evidence>
<reference evidence="3" key="1">
    <citation type="journal article" date="2019" name="Int. J. Syst. Evol. Microbiol.">
        <title>The Global Catalogue of Microorganisms (GCM) 10K type strain sequencing project: providing services to taxonomists for standard genome sequencing and annotation.</title>
        <authorList>
            <consortium name="The Broad Institute Genomics Platform"/>
            <consortium name="The Broad Institute Genome Sequencing Center for Infectious Disease"/>
            <person name="Wu L."/>
            <person name="Ma J."/>
        </authorList>
    </citation>
    <scope>NUCLEOTIDE SEQUENCE [LARGE SCALE GENOMIC DNA]</scope>
    <source>
        <strain evidence="3">JCM 18274</strain>
    </source>
</reference>
<evidence type="ECO:0008006" key="4">
    <source>
        <dbReference type="Google" id="ProtNLM"/>
    </source>
</evidence>